<feature type="transmembrane region" description="Helical" evidence="5">
    <location>
        <begin position="178"/>
        <end position="201"/>
    </location>
</feature>
<feature type="transmembrane region" description="Helical" evidence="5">
    <location>
        <begin position="280"/>
        <end position="301"/>
    </location>
</feature>
<comment type="subcellular location">
    <subcellularLocation>
        <location evidence="1">Membrane</location>
    </subcellularLocation>
</comment>
<feature type="transmembrane region" description="Helical" evidence="5">
    <location>
        <begin position="82"/>
        <end position="100"/>
    </location>
</feature>
<keyword evidence="2 5" id="KW-0812">Transmembrane</keyword>
<evidence type="ECO:0000256" key="2">
    <source>
        <dbReference type="ARBA" id="ARBA00022692"/>
    </source>
</evidence>
<dbReference type="PANTHER" id="PTHR46641">
    <property type="entry name" value="FMRFAMIDE RECEPTOR-RELATED"/>
    <property type="match status" value="1"/>
</dbReference>
<dbReference type="InterPro" id="IPR017452">
    <property type="entry name" value="GPCR_Rhodpsn_7TM"/>
</dbReference>
<evidence type="ECO:0000256" key="5">
    <source>
        <dbReference type="SAM" id="Phobius"/>
    </source>
</evidence>
<dbReference type="Proteomes" id="UP000678393">
    <property type="component" value="Unassembled WGS sequence"/>
</dbReference>
<dbReference type="OrthoDB" id="5952950at2759"/>
<keyword evidence="8" id="KW-1185">Reference proteome</keyword>
<dbReference type="PRINTS" id="PR00237">
    <property type="entry name" value="GPCRRHODOPSN"/>
</dbReference>
<dbReference type="Gene3D" id="1.20.1070.10">
    <property type="entry name" value="Rhodopsin 7-helix transmembrane proteins"/>
    <property type="match status" value="1"/>
</dbReference>
<dbReference type="EMBL" id="CAJHNH020008454">
    <property type="protein sequence ID" value="CAG5135729.1"/>
    <property type="molecule type" value="Genomic_DNA"/>
</dbReference>
<proteinExistence type="predicted"/>
<dbReference type="SUPFAM" id="SSF81321">
    <property type="entry name" value="Family A G protein-coupled receptor-like"/>
    <property type="match status" value="1"/>
</dbReference>
<feature type="transmembrane region" description="Helical" evidence="5">
    <location>
        <begin position="6"/>
        <end position="28"/>
    </location>
</feature>
<dbReference type="InterPro" id="IPR019427">
    <property type="entry name" value="7TM_GPCR_serpentine_rcpt_Srw"/>
</dbReference>
<organism evidence="7 8">
    <name type="scientific">Candidula unifasciata</name>
    <dbReference type="NCBI Taxonomy" id="100452"/>
    <lineage>
        <taxon>Eukaryota</taxon>
        <taxon>Metazoa</taxon>
        <taxon>Spiralia</taxon>
        <taxon>Lophotrochozoa</taxon>
        <taxon>Mollusca</taxon>
        <taxon>Gastropoda</taxon>
        <taxon>Heterobranchia</taxon>
        <taxon>Euthyneura</taxon>
        <taxon>Panpulmonata</taxon>
        <taxon>Eupulmonata</taxon>
        <taxon>Stylommatophora</taxon>
        <taxon>Helicina</taxon>
        <taxon>Helicoidea</taxon>
        <taxon>Geomitridae</taxon>
        <taxon>Candidula</taxon>
    </lineage>
</organism>
<feature type="domain" description="G-protein coupled receptors family 1 profile" evidence="6">
    <location>
        <begin position="19"/>
        <end position="300"/>
    </location>
</feature>
<dbReference type="InterPro" id="IPR000276">
    <property type="entry name" value="GPCR_Rhodpsn"/>
</dbReference>
<accession>A0A8S4A1V2</accession>
<dbReference type="PANTHER" id="PTHR46641:SF2">
    <property type="entry name" value="FMRFAMIDE RECEPTOR"/>
    <property type="match status" value="1"/>
</dbReference>
<keyword evidence="4 5" id="KW-0472">Membrane</keyword>
<protein>
    <recommendedName>
        <fullName evidence="6">G-protein coupled receptors family 1 profile domain-containing protein</fullName>
    </recommendedName>
</protein>
<gene>
    <name evidence="7" type="ORF">CUNI_LOCUS21287</name>
</gene>
<evidence type="ECO:0000259" key="6">
    <source>
        <dbReference type="PROSITE" id="PS50262"/>
    </source>
</evidence>
<dbReference type="AlphaFoldDB" id="A0A8S4A1V2"/>
<keyword evidence="3 5" id="KW-1133">Transmembrane helix</keyword>
<dbReference type="PROSITE" id="PS50262">
    <property type="entry name" value="G_PROTEIN_RECEP_F1_2"/>
    <property type="match status" value="1"/>
</dbReference>
<feature type="transmembrane region" description="Helical" evidence="5">
    <location>
        <begin position="40"/>
        <end position="62"/>
    </location>
</feature>
<comment type="caution">
    <text evidence="7">The sequence shown here is derived from an EMBL/GenBank/DDBJ whole genome shotgun (WGS) entry which is preliminary data.</text>
</comment>
<name>A0A8S4A1V2_9EUPU</name>
<dbReference type="GO" id="GO:0008528">
    <property type="term" value="F:G protein-coupled peptide receptor activity"/>
    <property type="evidence" value="ECO:0007669"/>
    <property type="project" value="InterPro"/>
</dbReference>
<evidence type="ECO:0000256" key="3">
    <source>
        <dbReference type="ARBA" id="ARBA00022989"/>
    </source>
</evidence>
<dbReference type="GO" id="GO:0016020">
    <property type="term" value="C:membrane"/>
    <property type="evidence" value="ECO:0007669"/>
    <property type="project" value="UniProtKB-SubCell"/>
</dbReference>
<evidence type="ECO:0000313" key="8">
    <source>
        <dbReference type="Proteomes" id="UP000678393"/>
    </source>
</evidence>
<dbReference type="InterPro" id="IPR052954">
    <property type="entry name" value="GPCR-Ligand_Int"/>
</dbReference>
<evidence type="ECO:0000256" key="1">
    <source>
        <dbReference type="ARBA" id="ARBA00004370"/>
    </source>
</evidence>
<feature type="transmembrane region" description="Helical" evidence="5">
    <location>
        <begin position="121"/>
        <end position="141"/>
    </location>
</feature>
<evidence type="ECO:0000256" key="4">
    <source>
        <dbReference type="ARBA" id="ARBA00023136"/>
    </source>
</evidence>
<dbReference type="Pfam" id="PF10324">
    <property type="entry name" value="7TM_GPCR_Srw"/>
    <property type="match status" value="1"/>
</dbReference>
<evidence type="ECO:0000313" key="7">
    <source>
        <dbReference type="EMBL" id="CAG5135729.1"/>
    </source>
</evidence>
<reference evidence="7" key="1">
    <citation type="submission" date="2021-04" db="EMBL/GenBank/DDBJ databases">
        <authorList>
            <consortium name="Molecular Ecology Group"/>
        </authorList>
    </citation>
    <scope>NUCLEOTIDE SEQUENCE</scope>
</reference>
<sequence>MFIIQGIICQAITVLGIFGNIINCIVFVKQGFSDNINVSLLGLTISDLCSLICIMWTSLFFIPVARDTDLFSSDVHVLSGTLPHIIFTRITGWITAFISLERCVCVIKPLKVKTMFTRKRHFNAMIVIYAVTIASAIPAYVSIGLEWTFFPAENKSRISLIQRLDENGRKVTDALTHAVSGVLIPVSCVVSVVVLTTILVVQLNKTAAWRKSVSPGVIRDTQQPNAKVVINNKEMKIAKMVVIMSLIFIASFFPAAGIFLTEIVEPTFNYDKLNRRLVFVTLSVSFTLEVINSSVNTFVYFRMSTKYRETFLKLFRLNRLPNGYYRND</sequence>
<feature type="transmembrane region" description="Helical" evidence="5">
    <location>
        <begin position="240"/>
        <end position="260"/>
    </location>
</feature>